<reference evidence="2" key="1">
    <citation type="submission" date="2020-02" db="EMBL/GenBank/DDBJ databases">
        <authorList>
            <person name="Meier V. D."/>
        </authorList>
    </citation>
    <scope>NUCLEOTIDE SEQUENCE</scope>
    <source>
        <strain evidence="2">AVDCRST_MAG29</strain>
    </source>
</reference>
<evidence type="ECO:0000313" key="2">
    <source>
        <dbReference type="EMBL" id="CAA9322741.1"/>
    </source>
</evidence>
<feature type="compositionally biased region" description="Basic residues" evidence="1">
    <location>
        <begin position="10"/>
        <end position="19"/>
    </location>
</feature>
<feature type="region of interest" description="Disordered" evidence="1">
    <location>
        <begin position="1"/>
        <end position="51"/>
    </location>
</feature>
<evidence type="ECO:0000256" key="1">
    <source>
        <dbReference type="SAM" id="MobiDB-lite"/>
    </source>
</evidence>
<organism evidence="2">
    <name type="scientific">uncultured Nocardioidaceae bacterium</name>
    <dbReference type="NCBI Taxonomy" id="253824"/>
    <lineage>
        <taxon>Bacteria</taxon>
        <taxon>Bacillati</taxon>
        <taxon>Actinomycetota</taxon>
        <taxon>Actinomycetes</taxon>
        <taxon>Propionibacteriales</taxon>
        <taxon>Nocardioidaceae</taxon>
        <taxon>environmental samples</taxon>
    </lineage>
</organism>
<gene>
    <name evidence="2" type="ORF">AVDCRST_MAG29-548</name>
</gene>
<proteinExistence type="predicted"/>
<name>A0A6J4L5I8_9ACTN</name>
<protein>
    <submittedName>
        <fullName evidence="2">Uncharacterized protein</fullName>
    </submittedName>
</protein>
<sequence>CRTPAEVTRTGKRGRRSPRRQGCFKSRLTTGATRPATPCPRGSTPQARGMTAAGPIVSTCRKADTCKYGSPPPKSLSKTPRGAPSRSLIAAAQFCA</sequence>
<dbReference type="AlphaFoldDB" id="A0A6J4L5I8"/>
<dbReference type="EMBL" id="CADCUG010000034">
    <property type="protein sequence ID" value="CAA9322741.1"/>
    <property type="molecule type" value="Genomic_DNA"/>
</dbReference>
<accession>A0A6J4L5I8</accession>
<feature type="non-terminal residue" evidence="2">
    <location>
        <position position="96"/>
    </location>
</feature>
<feature type="non-terminal residue" evidence="2">
    <location>
        <position position="1"/>
    </location>
</feature>